<evidence type="ECO:0000313" key="1">
    <source>
        <dbReference type="EMBL" id="GEM42741.1"/>
    </source>
</evidence>
<dbReference type="AlphaFoldDB" id="A0A511MQI7"/>
<organism evidence="1 2">
    <name type="scientific">Nocardia ninae NBRC 108245</name>
    <dbReference type="NCBI Taxonomy" id="1210091"/>
    <lineage>
        <taxon>Bacteria</taxon>
        <taxon>Bacillati</taxon>
        <taxon>Actinomycetota</taxon>
        <taxon>Actinomycetes</taxon>
        <taxon>Mycobacteriales</taxon>
        <taxon>Nocardiaceae</taxon>
        <taxon>Nocardia</taxon>
    </lineage>
</organism>
<dbReference type="Proteomes" id="UP000321424">
    <property type="component" value="Unassembled WGS sequence"/>
</dbReference>
<name>A0A511MQI7_9NOCA</name>
<proteinExistence type="predicted"/>
<reference evidence="1 2" key="1">
    <citation type="submission" date="2019-07" db="EMBL/GenBank/DDBJ databases">
        <title>Whole genome shotgun sequence of Nocardia ninae NBRC 108245.</title>
        <authorList>
            <person name="Hosoyama A."/>
            <person name="Uohara A."/>
            <person name="Ohji S."/>
            <person name="Ichikawa N."/>
        </authorList>
    </citation>
    <scope>NUCLEOTIDE SEQUENCE [LARGE SCALE GENOMIC DNA]</scope>
    <source>
        <strain evidence="1 2">NBRC 108245</strain>
    </source>
</reference>
<sequence>MRFRNRTAPTLVAACRRSAHRIWARQDLTPQERANLMAGWTPPAIISASLGGRTFH</sequence>
<gene>
    <name evidence="1" type="ORF">NN4_72600</name>
</gene>
<evidence type="ECO:0000313" key="2">
    <source>
        <dbReference type="Proteomes" id="UP000321424"/>
    </source>
</evidence>
<protein>
    <submittedName>
        <fullName evidence="1">Uncharacterized protein</fullName>
    </submittedName>
</protein>
<accession>A0A511MQI7</accession>
<keyword evidence="2" id="KW-1185">Reference proteome</keyword>
<dbReference type="RefSeq" id="WP_167837573.1">
    <property type="nucleotide sequence ID" value="NZ_BJXA01000076.1"/>
</dbReference>
<comment type="caution">
    <text evidence="1">The sequence shown here is derived from an EMBL/GenBank/DDBJ whole genome shotgun (WGS) entry which is preliminary data.</text>
</comment>
<dbReference type="EMBL" id="BJXA01000076">
    <property type="protein sequence ID" value="GEM42741.1"/>
    <property type="molecule type" value="Genomic_DNA"/>
</dbReference>